<dbReference type="PANTHER" id="PTHR33498:SF1">
    <property type="entry name" value="TRANSPOSASE FOR INSERTION SEQUENCE ELEMENT IS1557"/>
    <property type="match status" value="1"/>
</dbReference>
<reference evidence="2 3" key="1">
    <citation type="submission" date="2020-08" db="EMBL/GenBank/DDBJ databases">
        <title>Genomic Encyclopedia of Type Strains, Phase IV (KMG-IV): sequencing the most valuable type-strain genomes for metagenomic binning, comparative biology and taxonomic classification.</title>
        <authorList>
            <person name="Goeker M."/>
        </authorList>
    </citation>
    <scope>NUCLEOTIDE SEQUENCE [LARGE SCALE GENOMIC DNA]</scope>
    <source>
        <strain evidence="2 3">DSM 10633</strain>
    </source>
</reference>
<evidence type="ECO:0000313" key="3">
    <source>
        <dbReference type="Proteomes" id="UP000557217"/>
    </source>
</evidence>
<organism evidence="2 3">
    <name type="scientific">Ureibacillus thermosphaericus</name>
    <dbReference type="NCBI Taxonomy" id="51173"/>
    <lineage>
        <taxon>Bacteria</taxon>
        <taxon>Bacillati</taxon>
        <taxon>Bacillota</taxon>
        <taxon>Bacilli</taxon>
        <taxon>Bacillales</taxon>
        <taxon>Caryophanaceae</taxon>
        <taxon>Ureibacillus</taxon>
    </lineage>
</organism>
<gene>
    <name evidence="2" type="ORF">HNR36_001485</name>
</gene>
<dbReference type="InterPro" id="IPR002560">
    <property type="entry name" value="Transposase_DDE"/>
</dbReference>
<evidence type="ECO:0000259" key="1">
    <source>
        <dbReference type="Pfam" id="PF01610"/>
    </source>
</evidence>
<dbReference type="Proteomes" id="UP000557217">
    <property type="component" value="Unassembled WGS sequence"/>
</dbReference>
<proteinExistence type="predicted"/>
<keyword evidence="3" id="KW-1185">Reference proteome</keyword>
<evidence type="ECO:0000313" key="2">
    <source>
        <dbReference type="EMBL" id="MBB5149098.1"/>
    </source>
</evidence>
<comment type="caution">
    <text evidence="2">The sequence shown here is derived from an EMBL/GenBank/DDBJ whole genome shotgun (WGS) entry which is preliminary data.</text>
</comment>
<dbReference type="PANTHER" id="PTHR33498">
    <property type="entry name" value="TRANSPOSASE FOR INSERTION SEQUENCE ELEMENT IS1557"/>
    <property type="match status" value="1"/>
</dbReference>
<sequence>MPSISGFHTYSKLRKQRYFCKHCHATFTLKTSVVAKNCCISNNTKVSIALDAKDKISEKDIALKHHGSHSTVSRVIDSFYSYYQPNVHYLPQLLCFDGFKSQLERCPLFSATLKRGRWWISWRTEDYILKEYFLRYSKKARDAVKTIVIDMYSPYISLIQEVFPKAEIILDKFHILQRFSRA</sequence>
<accession>A0A840PXZ8</accession>
<dbReference type="Pfam" id="PF01610">
    <property type="entry name" value="DDE_Tnp_ISL3"/>
    <property type="match status" value="1"/>
</dbReference>
<dbReference type="InterPro" id="IPR047951">
    <property type="entry name" value="Transpos_ISL3"/>
</dbReference>
<dbReference type="AlphaFoldDB" id="A0A840PXZ8"/>
<name>A0A840PXZ8_URETH</name>
<feature type="domain" description="Transposase IS204/IS1001/IS1096/IS1165 DDE" evidence="1">
    <location>
        <begin position="128"/>
        <end position="181"/>
    </location>
</feature>
<protein>
    <submittedName>
        <fullName evidence="2">Transposase</fullName>
    </submittedName>
</protein>
<dbReference type="EMBL" id="JACHGZ010000014">
    <property type="protein sequence ID" value="MBB5149098.1"/>
    <property type="molecule type" value="Genomic_DNA"/>
</dbReference>